<gene>
    <name evidence="1" type="primary">G4MSX7</name>
</gene>
<dbReference type="AlphaFoldDB" id="A0A5K1JT17"/>
<protein>
    <submittedName>
        <fullName evidence="1">Peroxisomal targeting signal 2 receptor</fullName>
    </submittedName>
</protein>
<name>A0A5K1JT17_9APHY</name>
<dbReference type="EMBL" id="LR724198">
    <property type="protein sequence ID" value="VWO94750.1"/>
    <property type="molecule type" value="Genomic_DNA"/>
</dbReference>
<proteinExistence type="predicted"/>
<accession>A0A5K1JT17</accession>
<evidence type="ECO:0000313" key="1">
    <source>
        <dbReference type="EMBL" id="VWO94750.1"/>
    </source>
</evidence>
<organism evidence="1">
    <name type="scientific">Ganoderma boninense</name>
    <dbReference type="NCBI Taxonomy" id="34458"/>
    <lineage>
        <taxon>Eukaryota</taxon>
        <taxon>Fungi</taxon>
        <taxon>Dikarya</taxon>
        <taxon>Basidiomycota</taxon>
        <taxon>Agaricomycotina</taxon>
        <taxon>Agaricomycetes</taxon>
        <taxon>Polyporales</taxon>
        <taxon>Polyporaceae</taxon>
        <taxon>Ganoderma</taxon>
    </lineage>
</organism>
<reference evidence="1" key="1">
    <citation type="submission" date="2019-10" db="EMBL/GenBank/DDBJ databases">
        <authorList>
            <person name="Nor Muhammad N."/>
        </authorList>
    </citation>
    <scope>NUCLEOTIDE SEQUENCE</scope>
</reference>
<keyword evidence="1" id="KW-0675">Receptor</keyword>
<sequence length="295" mass="34002">MRPRKKRRLAAPASRARNVKRLPLREELEVLREALPPVIRSHLDPPRDDKGPIPNERRTFGEFLRWKSLYDDEMVSRITDERHVVCKRCRDSFALCHDTAYNWYKWGRHREWCIDHTAPDSDRAEAMKPPSSPVLLHNELLRRTGRPEVDALFPKTKGGPYYQHSWTYFVPRPGQSRPDDLPEAPAPSSSILSSEIRLAASPTHVRKRSRTVESVTLPSRPRVPTQESGRFSSPLTYHRCPWCLDHNFKAEEEAQWSGGNILLNGVELLLAAAKFVESTHVQCTQNMHSVHFPPI</sequence>